<dbReference type="InterPro" id="IPR044736">
    <property type="entry name" value="Gid1/RanBPM/SPLA_SPRY"/>
</dbReference>
<feature type="region of interest" description="Disordered" evidence="1">
    <location>
        <begin position="267"/>
        <end position="288"/>
    </location>
</feature>
<dbReference type="PANTHER" id="PTHR12864">
    <property type="entry name" value="RAN BINDING PROTEIN 9-RELATED"/>
    <property type="match status" value="1"/>
</dbReference>
<dbReference type="PROSITE" id="PS50188">
    <property type="entry name" value="B302_SPRY"/>
    <property type="match status" value="1"/>
</dbReference>
<dbReference type="SUPFAM" id="SSF49899">
    <property type="entry name" value="Concanavalin A-like lectins/glucanases"/>
    <property type="match status" value="1"/>
</dbReference>
<dbReference type="EMBL" id="HBHP01012978">
    <property type="protein sequence ID" value="CAD9760218.1"/>
    <property type="molecule type" value="Transcribed_RNA"/>
</dbReference>
<dbReference type="CDD" id="cd12885">
    <property type="entry name" value="SPRY_RanBP_like"/>
    <property type="match status" value="1"/>
</dbReference>
<dbReference type="InterPro" id="IPR001810">
    <property type="entry name" value="F-box_dom"/>
</dbReference>
<proteinExistence type="predicted"/>
<feature type="domain" description="F-box" evidence="2">
    <location>
        <begin position="29"/>
        <end position="78"/>
    </location>
</feature>
<dbReference type="InterPro" id="IPR036047">
    <property type="entry name" value="F-box-like_dom_sf"/>
</dbReference>
<evidence type="ECO:0000313" key="4">
    <source>
        <dbReference type="EMBL" id="CAD9760218.1"/>
    </source>
</evidence>
<dbReference type="InterPro" id="IPR050618">
    <property type="entry name" value="Ubq-SigPath_Reg"/>
</dbReference>
<name>A0A7S2TPV5_9EUKA</name>
<dbReference type="InterPro" id="IPR003877">
    <property type="entry name" value="SPRY_dom"/>
</dbReference>
<dbReference type="PROSITE" id="PS50181">
    <property type="entry name" value="FBOX"/>
    <property type="match status" value="1"/>
</dbReference>
<accession>A0A7S2TPV5</accession>
<dbReference type="Gene3D" id="2.60.120.920">
    <property type="match status" value="1"/>
</dbReference>
<organism evidence="4">
    <name type="scientific">Lotharella oceanica</name>
    <dbReference type="NCBI Taxonomy" id="641309"/>
    <lineage>
        <taxon>Eukaryota</taxon>
        <taxon>Sar</taxon>
        <taxon>Rhizaria</taxon>
        <taxon>Cercozoa</taxon>
        <taxon>Chlorarachniophyceae</taxon>
        <taxon>Lotharella</taxon>
    </lineage>
</organism>
<dbReference type="InterPro" id="IPR013320">
    <property type="entry name" value="ConA-like_dom_sf"/>
</dbReference>
<feature type="compositionally biased region" description="Basic and acidic residues" evidence="1">
    <location>
        <begin position="1"/>
        <end position="11"/>
    </location>
</feature>
<feature type="domain" description="B30.2/SPRY" evidence="3">
    <location>
        <begin position="240"/>
        <end position="436"/>
    </location>
</feature>
<evidence type="ECO:0000259" key="3">
    <source>
        <dbReference type="PROSITE" id="PS50188"/>
    </source>
</evidence>
<dbReference type="SUPFAM" id="SSF81383">
    <property type="entry name" value="F-box domain"/>
    <property type="match status" value="1"/>
</dbReference>
<dbReference type="InterPro" id="IPR043136">
    <property type="entry name" value="B30.2/SPRY_sf"/>
</dbReference>
<evidence type="ECO:0000256" key="1">
    <source>
        <dbReference type="SAM" id="MobiDB-lite"/>
    </source>
</evidence>
<reference evidence="4" key="1">
    <citation type="submission" date="2021-01" db="EMBL/GenBank/DDBJ databases">
        <authorList>
            <person name="Corre E."/>
            <person name="Pelletier E."/>
            <person name="Niang G."/>
            <person name="Scheremetjew M."/>
            <person name="Finn R."/>
            <person name="Kale V."/>
            <person name="Holt S."/>
            <person name="Cochrane G."/>
            <person name="Meng A."/>
            <person name="Brown T."/>
            <person name="Cohen L."/>
        </authorList>
    </citation>
    <scope>NUCLEOTIDE SEQUENCE</scope>
    <source>
        <strain evidence="4">CCMP622</strain>
    </source>
</reference>
<protein>
    <recommendedName>
        <fullName evidence="5">B30.2/SPRY domain-containing protein</fullName>
    </recommendedName>
</protein>
<sequence length="551" mass="62387">MKRRRATDSRRWPSLSHDNSPKPPRFLGTNCIDALPLDTLVWTLSFLDRDDLRRAGCVCQKFRKLLQATNLSTPWRTTFRSYLAATNFYKALERYHLASENEDSIFGLEAMGRFFGVYKGVGLREACYFTVDWPTQFDGDLVHVDPQHPHCCAAVQQSDKKGFPWVRVAYRGSLRRGDRALRADRPFPALGDFGGLPDPFVMPIMVAKDECEALRMFPEIVKCRQRYPASSSPISKFANALHRLKRGGPSKREAKFTNKVERADAFTKAEPSIPTSKKEKKSSNAVKSNEQKNEFQVCVNPGIQLMFSSIAYYEIEIDRPTKLEPFDGNCIAIGLARAEFPLTGKQPGWDSCSYGYHGDDGNIFHSSGMGIHYGQPFGPGDVVGCGLDYLTRSIFFTKNGAVLGTAFERIPPGSYYPVVGVDTRAPFTINFGLTKPFVFKHIVYHQQQMERYGLLNVRNYPLHPLLPFLKERVAAGKGRYAKFVKMDVPVEDSQSDSDEDEDWSLSMEADDLEIPGRRRYVLEDEEDATRILQKLMALHHSRGGWDGKSRE</sequence>
<evidence type="ECO:0008006" key="5">
    <source>
        <dbReference type="Google" id="ProtNLM"/>
    </source>
</evidence>
<dbReference type="InterPro" id="IPR001870">
    <property type="entry name" value="B30.2/SPRY"/>
</dbReference>
<dbReference type="Gene3D" id="1.20.1280.50">
    <property type="match status" value="1"/>
</dbReference>
<gene>
    <name evidence="4" type="ORF">LSP00402_LOCUS8058</name>
</gene>
<dbReference type="SMART" id="SM00449">
    <property type="entry name" value="SPRY"/>
    <property type="match status" value="1"/>
</dbReference>
<feature type="region of interest" description="Disordered" evidence="1">
    <location>
        <begin position="1"/>
        <end position="23"/>
    </location>
</feature>
<evidence type="ECO:0000259" key="2">
    <source>
        <dbReference type="PROSITE" id="PS50181"/>
    </source>
</evidence>
<dbReference type="AlphaFoldDB" id="A0A7S2TPV5"/>
<dbReference type="Pfam" id="PF00622">
    <property type="entry name" value="SPRY"/>
    <property type="match status" value="1"/>
</dbReference>